<dbReference type="NCBIfam" id="TIGR00358">
    <property type="entry name" value="3_prime_RNase"/>
    <property type="match status" value="1"/>
</dbReference>
<dbReference type="PANTHER" id="PTHR23355:SF9">
    <property type="entry name" value="DIS3-LIKE EXONUCLEASE 2"/>
    <property type="match status" value="1"/>
</dbReference>
<dbReference type="InterPro" id="IPR011805">
    <property type="entry name" value="RNase_R"/>
</dbReference>
<dbReference type="PROSITE" id="PS01175">
    <property type="entry name" value="RIBONUCLEASE_II"/>
    <property type="match status" value="1"/>
</dbReference>
<dbReference type="InterPro" id="IPR022966">
    <property type="entry name" value="RNase_II/R_CS"/>
</dbReference>
<evidence type="ECO:0000256" key="5">
    <source>
        <dbReference type="ARBA" id="ARBA00022839"/>
    </source>
</evidence>
<dbReference type="PANTHER" id="PTHR23355">
    <property type="entry name" value="RIBONUCLEASE"/>
    <property type="match status" value="1"/>
</dbReference>
<keyword evidence="10" id="KW-1185">Reference proteome</keyword>
<dbReference type="InterPro" id="IPR050180">
    <property type="entry name" value="RNR_Ribonuclease"/>
</dbReference>
<evidence type="ECO:0000256" key="6">
    <source>
        <dbReference type="ARBA" id="ARBA00022884"/>
    </source>
</evidence>
<dbReference type="EC" id="3.1.13.1" evidence="7"/>
<protein>
    <recommendedName>
        <fullName evidence="7">Ribonuclease R</fullName>
        <shortName evidence="7">RNase R</shortName>
        <ecNumber evidence="7">3.1.13.1</ecNumber>
    </recommendedName>
</protein>
<keyword evidence="3 7" id="KW-0540">Nuclease</keyword>
<comment type="similarity">
    <text evidence="7">Belongs to the RNR ribonuclease family. RNase R subfamily.</text>
</comment>
<dbReference type="InterPro" id="IPR012340">
    <property type="entry name" value="NA-bd_OB-fold"/>
</dbReference>
<dbReference type="SMART" id="SM00955">
    <property type="entry name" value="RNB"/>
    <property type="match status" value="1"/>
</dbReference>
<comment type="function">
    <text evidence="7">3'-5' exoribonuclease that releases 5'-nucleoside monophosphates and is involved in maturation of structured RNAs.</text>
</comment>
<evidence type="ECO:0000313" key="9">
    <source>
        <dbReference type="EMBL" id="WYM97086.1"/>
    </source>
</evidence>
<evidence type="ECO:0000256" key="2">
    <source>
        <dbReference type="ARBA" id="ARBA00022490"/>
    </source>
</evidence>
<accession>A0ABZ2TKW5</accession>
<keyword evidence="5 7" id="KW-0269">Exonuclease</keyword>
<evidence type="ECO:0000256" key="3">
    <source>
        <dbReference type="ARBA" id="ARBA00022722"/>
    </source>
</evidence>
<keyword evidence="4 7" id="KW-0378">Hydrolase</keyword>
<dbReference type="SUPFAM" id="SSF50249">
    <property type="entry name" value="Nucleic acid-binding proteins"/>
    <property type="match status" value="1"/>
</dbReference>
<sequence length="719" mass="83627">MANNNYFSRNNLHKNNFELNEKKVLDFIITNNKVTFLDIAKGLNIKPFRNKELTKILQNLLKFNKIECNQFEKYYALTFIQTIENNISITTKRFGFLDFENSTSEKCSAFLPAPSLINILDNDLVKVNIYSYKDENNKIFYKANILKIIKQNHSSLVGKLEIINHKYYFDAVEPQNNAHFKILNLSKIPNNLANINDLLFKFKVIGYDDKFVLIDFEKIICSTQEENYVIKQIIESNDINEEFSNEVIEESNNIPDEVSEQEIAKRTNLINLSTVTIDGLDTKDFDDAISCYKLNNDNYKLFIHIADVSYYVKENGAIDLEALHRGTSIYLPNKVIPMLPFKLSNGICSLNPNVIRACITLELEINKNGDNVSYQIYPSVIKSNYRLTYNDVNDLFENKNNTIPLDIKNNLFAARELAQILMKKKEEEGYIDFEIEEPKLIIEDSKIKDIIIKKEGESEKLIEAFMVRANETVATMMEKSKFPSIYRIHDRPSIEKLQELQELFKFSNINIFVPMDGSPKSFEMMVQKLKNINFDSYIKSFLLRTMQKAIYSAKNIGHFGLASKAYSHFTSPIRRYPDLLLHRLIRKYIFNKKYSESIYDTEYSKIDNIALQNSESEKNSMQVERDSVDYWKGKFFNQFINKTFQATAISIEKYGIFFNIEEYQTSVLVRFDNMNNNMLMISKYEASGNNITVKVGKKYNIIIDSIEIEKGKINAKLAL</sequence>
<dbReference type="InterPro" id="IPR001900">
    <property type="entry name" value="RNase_II/R"/>
</dbReference>
<organism evidence="9 10">
    <name type="scientific">Metamycoplasma faucium</name>
    <dbReference type="NCBI Taxonomy" id="56142"/>
    <lineage>
        <taxon>Bacteria</taxon>
        <taxon>Bacillati</taxon>
        <taxon>Mycoplasmatota</taxon>
        <taxon>Mycoplasmoidales</taxon>
        <taxon>Metamycoplasmataceae</taxon>
        <taxon>Metamycoplasma</taxon>
    </lineage>
</organism>
<dbReference type="Pfam" id="PF00773">
    <property type="entry name" value="RNB"/>
    <property type="match status" value="1"/>
</dbReference>
<name>A0ABZ2TKW5_9BACT</name>
<evidence type="ECO:0000256" key="4">
    <source>
        <dbReference type="ARBA" id="ARBA00022801"/>
    </source>
</evidence>
<gene>
    <name evidence="7" type="primary">rnr</name>
    <name evidence="9" type="ORF">LQ356_02655</name>
</gene>
<dbReference type="HAMAP" id="MF_01895">
    <property type="entry name" value="RNase_R"/>
    <property type="match status" value="1"/>
</dbReference>
<comment type="subcellular location">
    <subcellularLocation>
        <location evidence="7">Cytoplasm</location>
    </subcellularLocation>
</comment>
<evidence type="ECO:0000259" key="8">
    <source>
        <dbReference type="SMART" id="SM00955"/>
    </source>
</evidence>
<feature type="domain" description="RNB" evidence="8">
    <location>
        <begin position="266"/>
        <end position="591"/>
    </location>
</feature>
<comment type="catalytic activity">
    <reaction evidence="1 7">
        <text>Exonucleolytic cleavage in the 3'- to 5'-direction to yield nucleoside 5'-phosphates.</text>
        <dbReference type="EC" id="3.1.13.1"/>
    </reaction>
</comment>
<keyword evidence="2 7" id="KW-0963">Cytoplasm</keyword>
<dbReference type="EMBL" id="CP088155">
    <property type="protein sequence ID" value="WYM97086.1"/>
    <property type="molecule type" value="Genomic_DNA"/>
</dbReference>
<dbReference type="RefSeq" id="WP_405311324.1">
    <property type="nucleotide sequence ID" value="NZ_CP088155.1"/>
</dbReference>
<keyword evidence="6 7" id="KW-0694">RNA-binding</keyword>
<evidence type="ECO:0000256" key="1">
    <source>
        <dbReference type="ARBA" id="ARBA00001849"/>
    </source>
</evidence>
<proteinExistence type="inferred from homology"/>
<dbReference type="Proteomes" id="UP001622612">
    <property type="component" value="Chromosome"/>
</dbReference>
<evidence type="ECO:0000256" key="7">
    <source>
        <dbReference type="HAMAP-Rule" id="MF_01895"/>
    </source>
</evidence>
<evidence type="ECO:0000313" key="10">
    <source>
        <dbReference type="Proteomes" id="UP001622612"/>
    </source>
</evidence>
<reference evidence="9" key="1">
    <citation type="submission" date="2021-11" db="EMBL/GenBank/DDBJ databases">
        <title>The first genome sequence of unculturable Mycoplasma faucium obtained by de novo assembly of metagenomic reads.</title>
        <authorList>
            <person name="Sabat A.J."/>
            <person name="Bathoorn E."/>
            <person name="Akkerboom V."/>
            <person name="Friedrich A.W."/>
        </authorList>
    </citation>
    <scope>NUCLEOTIDE SEQUENCE [LARGE SCALE GENOMIC DNA]</scope>
    <source>
        <strain evidence="9">UMCG-MFM1</strain>
    </source>
</reference>
<dbReference type="InterPro" id="IPR004476">
    <property type="entry name" value="RNase_II/RNase_R"/>
</dbReference>